<protein>
    <recommendedName>
        <fullName evidence="9">Major facilitator superfamily (MFS) profile domain-containing protein</fullName>
    </recommendedName>
</protein>
<evidence type="ECO:0000256" key="1">
    <source>
        <dbReference type="ARBA" id="ARBA00004141"/>
    </source>
</evidence>
<gene>
    <name evidence="7" type="ORF">HGRIS_009981</name>
</gene>
<sequence>MAMPTPESDHNRALTRRVLWKLDIHILPPLALLWLANFIDRSNVGNARIAGLETDAHLHGNQFNIVLAVFYVSYLLVEVPSNWVLKKIKPNRWLPILVMLWGFVTTMTGLVHSFGGLVAIRMCLGLCEGGLLPGIVRVRPS</sequence>
<dbReference type="InterPro" id="IPR036259">
    <property type="entry name" value="MFS_trans_sf"/>
</dbReference>
<dbReference type="Pfam" id="PF07690">
    <property type="entry name" value="MFS_1"/>
    <property type="match status" value="1"/>
</dbReference>
<dbReference type="EMBL" id="JASNQZ010000012">
    <property type="protein sequence ID" value="KAL0949961.1"/>
    <property type="molecule type" value="Genomic_DNA"/>
</dbReference>
<dbReference type="SUPFAM" id="SSF103473">
    <property type="entry name" value="MFS general substrate transporter"/>
    <property type="match status" value="1"/>
</dbReference>
<proteinExistence type="predicted"/>
<dbReference type="PANTHER" id="PTHR43791:SF67">
    <property type="entry name" value="TRANSPORTER, PUTATIVE (AFU_ORTHOLOGUE AFUA_3G04010)-RELATED"/>
    <property type="match status" value="1"/>
</dbReference>
<feature type="transmembrane region" description="Helical" evidence="6">
    <location>
        <begin position="59"/>
        <end position="77"/>
    </location>
</feature>
<evidence type="ECO:0000256" key="2">
    <source>
        <dbReference type="ARBA" id="ARBA00022448"/>
    </source>
</evidence>
<reference evidence="8" key="1">
    <citation type="submission" date="2024-06" db="EMBL/GenBank/DDBJ databases">
        <title>Multi-omics analyses provide insights into the biosynthesis of the anticancer antibiotic pleurotin in Hohenbuehelia grisea.</title>
        <authorList>
            <person name="Weaver J.A."/>
            <person name="Alberti F."/>
        </authorList>
    </citation>
    <scope>NUCLEOTIDE SEQUENCE [LARGE SCALE GENOMIC DNA]</scope>
    <source>
        <strain evidence="8">T-177</strain>
    </source>
</reference>
<organism evidence="7 8">
    <name type="scientific">Hohenbuehelia grisea</name>
    <dbReference type="NCBI Taxonomy" id="104357"/>
    <lineage>
        <taxon>Eukaryota</taxon>
        <taxon>Fungi</taxon>
        <taxon>Dikarya</taxon>
        <taxon>Basidiomycota</taxon>
        <taxon>Agaricomycotina</taxon>
        <taxon>Agaricomycetes</taxon>
        <taxon>Agaricomycetidae</taxon>
        <taxon>Agaricales</taxon>
        <taxon>Pleurotineae</taxon>
        <taxon>Pleurotaceae</taxon>
        <taxon>Hohenbuehelia</taxon>
    </lineage>
</organism>
<evidence type="ECO:0000256" key="5">
    <source>
        <dbReference type="ARBA" id="ARBA00023136"/>
    </source>
</evidence>
<evidence type="ECO:0008006" key="9">
    <source>
        <dbReference type="Google" id="ProtNLM"/>
    </source>
</evidence>
<name>A0ABR3J3F0_9AGAR</name>
<evidence type="ECO:0000313" key="8">
    <source>
        <dbReference type="Proteomes" id="UP001556367"/>
    </source>
</evidence>
<dbReference type="Gene3D" id="1.20.1250.20">
    <property type="entry name" value="MFS general substrate transporter like domains"/>
    <property type="match status" value="1"/>
</dbReference>
<feature type="transmembrane region" description="Helical" evidence="6">
    <location>
        <begin position="93"/>
        <end position="112"/>
    </location>
</feature>
<evidence type="ECO:0000313" key="7">
    <source>
        <dbReference type="EMBL" id="KAL0949961.1"/>
    </source>
</evidence>
<accession>A0ABR3J3F0</accession>
<comment type="caution">
    <text evidence="7">The sequence shown here is derived from an EMBL/GenBank/DDBJ whole genome shotgun (WGS) entry which is preliminary data.</text>
</comment>
<evidence type="ECO:0000256" key="4">
    <source>
        <dbReference type="ARBA" id="ARBA00022989"/>
    </source>
</evidence>
<keyword evidence="4 6" id="KW-1133">Transmembrane helix</keyword>
<evidence type="ECO:0000256" key="3">
    <source>
        <dbReference type="ARBA" id="ARBA00022692"/>
    </source>
</evidence>
<dbReference type="Proteomes" id="UP001556367">
    <property type="component" value="Unassembled WGS sequence"/>
</dbReference>
<keyword evidence="8" id="KW-1185">Reference proteome</keyword>
<keyword evidence="3 6" id="KW-0812">Transmembrane</keyword>
<comment type="subcellular location">
    <subcellularLocation>
        <location evidence="1">Membrane</location>
        <topology evidence="1">Multi-pass membrane protein</topology>
    </subcellularLocation>
</comment>
<dbReference type="PANTHER" id="PTHR43791">
    <property type="entry name" value="PERMEASE-RELATED"/>
    <property type="match status" value="1"/>
</dbReference>
<keyword evidence="2" id="KW-0813">Transport</keyword>
<keyword evidence="5 6" id="KW-0472">Membrane</keyword>
<dbReference type="InterPro" id="IPR011701">
    <property type="entry name" value="MFS"/>
</dbReference>
<evidence type="ECO:0000256" key="6">
    <source>
        <dbReference type="SAM" id="Phobius"/>
    </source>
</evidence>